<dbReference type="AlphaFoldDB" id="A0A085LSR6"/>
<protein>
    <submittedName>
        <fullName evidence="1">Uncharacterized protein</fullName>
    </submittedName>
</protein>
<proteinExistence type="predicted"/>
<name>A0A085LSR6_9BILA</name>
<evidence type="ECO:0000313" key="1">
    <source>
        <dbReference type="EMBL" id="KFD48012.1"/>
    </source>
</evidence>
<keyword evidence="2" id="KW-1185">Reference proteome</keyword>
<accession>A0A085LSR6</accession>
<reference evidence="1 2" key="1">
    <citation type="journal article" date="2014" name="Nat. Genet.">
        <title>Genome and transcriptome of the porcine whipworm Trichuris suis.</title>
        <authorList>
            <person name="Jex A.R."/>
            <person name="Nejsum P."/>
            <person name="Schwarz E.M."/>
            <person name="Hu L."/>
            <person name="Young N.D."/>
            <person name="Hall R.S."/>
            <person name="Korhonen P.K."/>
            <person name="Liao S."/>
            <person name="Thamsborg S."/>
            <person name="Xia J."/>
            <person name="Xu P."/>
            <person name="Wang S."/>
            <person name="Scheerlinck J.P."/>
            <person name="Hofmann A."/>
            <person name="Sternberg P.W."/>
            <person name="Wang J."/>
            <person name="Gasser R.B."/>
        </authorList>
    </citation>
    <scope>NUCLEOTIDE SEQUENCE [LARGE SCALE GENOMIC DNA]</scope>
    <source>
        <strain evidence="1">DCEP-RM93M</strain>
    </source>
</reference>
<sequence>MILKSIRKKSAFVSAKIVLQYYSSLRNDWAWPWSNDRCKDCVEGAGSGRYAFGRFHSDGDICLMSTRRLAMPATVNHFQYSGSKE</sequence>
<dbReference type="Proteomes" id="UP000030764">
    <property type="component" value="Unassembled WGS sequence"/>
</dbReference>
<organism evidence="1 2">
    <name type="scientific">Trichuris suis</name>
    <name type="common">pig whipworm</name>
    <dbReference type="NCBI Taxonomy" id="68888"/>
    <lineage>
        <taxon>Eukaryota</taxon>
        <taxon>Metazoa</taxon>
        <taxon>Ecdysozoa</taxon>
        <taxon>Nematoda</taxon>
        <taxon>Enoplea</taxon>
        <taxon>Dorylaimia</taxon>
        <taxon>Trichinellida</taxon>
        <taxon>Trichuridae</taxon>
        <taxon>Trichuris</taxon>
    </lineage>
</organism>
<evidence type="ECO:0000313" key="2">
    <source>
        <dbReference type="Proteomes" id="UP000030764"/>
    </source>
</evidence>
<gene>
    <name evidence="1" type="ORF">M513_11094</name>
</gene>
<dbReference type="EMBL" id="KL363306">
    <property type="protein sequence ID" value="KFD48012.1"/>
    <property type="molecule type" value="Genomic_DNA"/>
</dbReference>